<dbReference type="PRINTS" id="PR00119">
    <property type="entry name" value="CATATPASE"/>
</dbReference>
<evidence type="ECO:0000259" key="7">
    <source>
        <dbReference type="Pfam" id="PF00122"/>
    </source>
</evidence>
<feature type="transmembrane region" description="Helical" evidence="6">
    <location>
        <begin position="707"/>
        <end position="728"/>
    </location>
</feature>
<dbReference type="InterPro" id="IPR059000">
    <property type="entry name" value="ATPase_P-type_domA"/>
</dbReference>
<proteinExistence type="predicted"/>
<evidence type="ECO:0000256" key="2">
    <source>
        <dbReference type="ARBA" id="ARBA00022692"/>
    </source>
</evidence>
<feature type="transmembrane region" description="Helical" evidence="6">
    <location>
        <begin position="655"/>
        <end position="673"/>
    </location>
</feature>
<dbReference type="SUPFAM" id="SSF56784">
    <property type="entry name" value="HAD-like"/>
    <property type="match status" value="1"/>
</dbReference>
<feature type="transmembrane region" description="Helical" evidence="6">
    <location>
        <begin position="48"/>
        <end position="70"/>
    </location>
</feature>
<dbReference type="SUPFAM" id="SSF81665">
    <property type="entry name" value="Calcium ATPase, transmembrane domain M"/>
    <property type="match status" value="1"/>
</dbReference>
<sequence length="761" mass="83981">MTEEKICVIIVVQKYIGVEMKYLSSQDIKNRQRNISDIKPYKTTKEIIFSNIFTFFNAMNLALAVLVATTLRFENMLFLGVIAINTAIGIFQEVRSKNALEKLSLLGKSKYRVNRDGQTIEVAPEDIVLGEYLHLNLGDQVPVDAEVLEGNIEVDESLLTGESDSVFKTVGDKLMSGSNVVSGTCLVMATAVGPDSYINKLAKSSKEFKKYPSQLRDYMDKILKIVSILLVPVAILLYVRGFSLGRTYVEIVLGSSGALVGMIPEGLILLVSVSLAVATMKLAKKKVLVQELYCVETLARVDVLCFDKTGTITTGNMKVQEMDANVAEKLSSYLAYFEDENATSRALKTYLTCEKKWEVQEVGAFSSKNKYSFVQVKDGGTYFFGAYEFLGFTQPMDAYYEDLKQQGFRILSLAHSKDKITSPANVELLGHVVLSDEIKDNTNETFDYFESQGVEVKIISGDNHVAVYGVARKAGFKEEARAIDMTKVSEQDFERVVLEHDIFGRVTPEQKQKMVSILQNAGKTVSMSGDGVNDVLALKKADISFAMNGATSAAKSVSNIVFLTDDFAVFYDILMEGRRVINNIQKVASLFLTKTFFSIVFAILSVVFGLEFAFIPIQFTIISAITIGIPSFFLTFESNKEKVSTHFMRDILTNAAIGGGILVASVLLTNFFITVPGQVKFICFLLALFNGLCLVAKVSLPFNRYKLVLLILLSLAALVGVLANTFILQGAYVPLATSQVVYVAILAVVIGGLHYLTRRKN</sequence>
<dbReference type="EC" id="3.6.3.6" evidence="8"/>
<dbReference type="InterPro" id="IPR023214">
    <property type="entry name" value="HAD_sf"/>
</dbReference>
<dbReference type="Gene3D" id="3.40.50.1000">
    <property type="entry name" value="HAD superfamily/HAD-like"/>
    <property type="match status" value="1"/>
</dbReference>
<evidence type="ECO:0000313" key="8">
    <source>
        <dbReference type="EMBL" id="EFM30828.1"/>
    </source>
</evidence>
<dbReference type="Gene3D" id="2.70.150.10">
    <property type="entry name" value="Calcium-transporting ATPase, cytoplasmic transduction domain A"/>
    <property type="match status" value="1"/>
</dbReference>
<feature type="transmembrane region" description="Helical" evidence="6">
    <location>
        <begin position="679"/>
        <end position="700"/>
    </location>
</feature>
<keyword evidence="3" id="KW-1278">Translocase</keyword>
<dbReference type="InterPro" id="IPR023299">
    <property type="entry name" value="ATPase_P-typ_cyto_dom_N"/>
</dbReference>
<dbReference type="eggNOG" id="COG0474">
    <property type="taxonomic scope" value="Bacteria"/>
</dbReference>
<dbReference type="AlphaFoldDB" id="E0PT79"/>
<dbReference type="EMBL" id="AEEN01000018">
    <property type="protein sequence ID" value="EFM30828.1"/>
    <property type="molecule type" value="Genomic_DNA"/>
</dbReference>
<dbReference type="GO" id="GO:0016020">
    <property type="term" value="C:membrane"/>
    <property type="evidence" value="ECO:0007669"/>
    <property type="project" value="UniProtKB-SubCell"/>
</dbReference>
<evidence type="ECO:0000256" key="1">
    <source>
        <dbReference type="ARBA" id="ARBA00004141"/>
    </source>
</evidence>
<dbReference type="Proteomes" id="UP000003823">
    <property type="component" value="Unassembled WGS sequence"/>
</dbReference>
<name>E0PT79_STRMT</name>
<dbReference type="SFLD" id="SFLDF00027">
    <property type="entry name" value="p-type_atpase"/>
    <property type="match status" value="1"/>
</dbReference>
<dbReference type="HOGENOM" id="CLU_002360_5_1_9"/>
<dbReference type="InterPro" id="IPR018303">
    <property type="entry name" value="ATPase_P-typ_P_site"/>
</dbReference>
<dbReference type="SUPFAM" id="SSF81653">
    <property type="entry name" value="Calcium ATPase, transduction domain A"/>
    <property type="match status" value="1"/>
</dbReference>
<evidence type="ECO:0000256" key="3">
    <source>
        <dbReference type="ARBA" id="ARBA00022967"/>
    </source>
</evidence>
<comment type="subcellular location">
    <subcellularLocation>
        <location evidence="1">Membrane</location>
        <topology evidence="1">Multi-pass membrane protein</topology>
    </subcellularLocation>
</comment>
<keyword evidence="4 6" id="KW-1133">Transmembrane helix</keyword>
<comment type="caution">
    <text evidence="8">The sequence shown here is derived from an EMBL/GenBank/DDBJ whole genome shotgun (WGS) entry which is preliminary data.</text>
</comment>
<dbReference type="Gene3D" id="3.40.1110.10">
    <property type="entry name" value="Calcium-transporting ATPase, cytoplasmic domain N"/>
    <property type="match status" value="1"/>
</dbReference>
<feature type="transmembrane region" description="Helical" evidence="6">
    <location>
        <begin position="614"/>
        <end position="634"/>
    </location>
</feature>
<dbReference type="GO" id="GO:0016887">
    <property type="term" value="F:ATP hydrolysis activity"/>
    <property type="evidence" value="ECO:0007669"/>
    <property type="project" value="InterPro"/>
</dbReference>
<dbReference type="PRINTS" id="PR00120">
    <property type="entry name" value="HATPASE"/>
</dbReference>
<dbReference type="GO" id="GO:0005524">
    <property type="term" value="F:ATP binding"/>
    <property type="evidence" value="ECO:0007669"/>
    <property type="project" value="InterPro"/>
</dbReference>
<feature type="transmembrane region" description="Helical" evidence="6">
    <location>
        <begin position="251"/>
        <end position="278"/>
    </location>
</feature>
<evidence type="ECO:0000256" key="6">
    <source>
        <dbReference type="SAM" id="Phobius"/>
    </source>
</evidence>
<evidence type="ECO:0000256" key="4">
    <source>
        <dbReference type="ARBA" id="ARBA00022989"/>
    </source>
</evidence>
<feature type="transmembrane region" description="Helical" evidence="6">
    <location>
        <begin position="587"/>
        <end position="608"/>
    </location>
</feature>
<feature type="domain" description="P-type ATPase A" evidence="7">
    <location>
        <begin position="109"/>
        <end position="204"/>
    </location>
</feature>
<feature type="transmembrane region" description="Helical" evidence="6">
    <location>
        <begin position="222"/>
        <end position="239"/>
    </location>
</feature>
<feature type="transmembrane region" description="Helical" evidence="6">
    <location>
        <begin position="740"/>
        <end position="757"/>
    </location>
</feature>
<feature type="transmembrane region" description="Helical" evidence="6">
    <location>
        <begin position="76"/>
        <end position="94"/>
    </location>
</feature>
<keyword evidence="5 6" id="KW-0472">Membrane</keyword>
<dbReference type="PROSITE" id="PS00154">
    <property type="entry name" value="ATPASE_E1_E2"/>
    <property type="match status" value="1"/>
</dbReference>
<reference evidence="8 9" key="1">
    <citation type="submission" date="2010-07" db="EMBL/GenBank/DDBJ databases">
        <authorList>
            <person name="Muzny D."/>
            <person name="Qin X."/>
            <person name="Deng J."/>
            <person name="Jiang H."/>
            <person name="Liu Y."/>
            <person name="Qu J."/>
            <person name="Song X.-Z."/>
            <person name="Zhang L."/>
            <person name="Thornton R."/>
            <person name="Coyle M."/>
            <person name="Francisco L."/>
            <person name="Jackson L."/>
            <person name="Javaid M."/>
            <person name="Korchina V."/>
            <person name="Kovar C."/>
            <person name="Mata R."/>
            <person name="Mathew T."/>
            <person name="Ngo R."/>
            <person name="Nguyen L."/>
            <person name="Nguyen N."/>
            <person name="Okwuonu G."/>
            <person name="Ongeri F."/>
            <person name="Pham C."/>
            <person name="Simmons D."/>
            <person name="Wilczek-Boney K."/>
            <person name="Hale W."/>
            <person name="Jakkamsetti A."/>
            <person name="Pham P."/>
            <person name="Ruth R."/>
            <person name="San Lucas F."/>
            <person name="Warren J."/>
            <person name="Zhang J."/>
            <person name="Zhao Z."/>
            <person name="Zhou C."/>
            <person name="Zhu D."/>
            <person name="Lee S."/>
            <person name="Bess C."/>
            <person name="Blankenburg K."/>
            <person name="Forbes L."/>
            <person name="Fu Q."/>
            <person name="Gubbala S."/>
            <person name="Hirani K."/>
            <person name="Jayaseelan J.C."/>
            <person name="Lara F."/>
            <person name="Munidasa M."/>
            <person name="Palculict T."/>
            <person name="Patil S."/>
            <person name="Pu L.-L."/>
            <person name="Saada N."/>
            <person name="Tang L."/>
            <person name="Weissenberger G."/>
            <person name="Zhu Y."/>
            <person name="Hemphill L."/>
            <person name="Shang Y."/>
            <person name="Youmans B."/>
            <person name="Ayvaz T."/>
            <person name="Ross M."/>
            <person name="Santibanez J."/>
            <person name="Aqrawi P."/>
            <person name="Gross S."/>
            <person name="Joshi V."/>
            <person name="Fowler G."/>
            <person name="Nazareth L."/>
            <person name="Reid J."/>
            <person name="Worley K."/>
            <person name="Petrosino J."/>
            <person name="Highlander S."/>
            <person name="Gibbs R."/>
        </authorList>
    </citation>
    <scope>NUCLEOTIDE SEQUENCE [LARGE SCALE GENOMIC DNA]</scope>
    <source>
        <strain evidence="8 9">ATCC 6249</strain>
    </source>
</reference>
<dbReference type="InterPro" id="IPR023298">
    <property type="entry name" value="ATPase_P-typ_TM_dom_sf"/>
</dbReference>
<dbReference type="InterPro" id="IPR008250">
    <property type="entry name" value="ATPase_P-typ_transduc_dom_A_sf"/>
</dbReference>
<dbReference type="Pfam" id="PF00122">
    <property type="entry name" value="E1-E2_ATPase"/>
    <property type="match status" value="1"/>
</dbReference>
<keyword evidence="2 6" id="KW-0812">Transmembrane</keyword>
<accession>E0PT79</accession>
<dbReference type="SFLD" id="SFLDG00002">
    <property type="entry name" value="C1.7:_P-type_atpase_like"/>
    <property type="match status" value="1"/>
</dbReference>
<dbReference type="Pfam" id="PF00702">
    <property type="entry name" value="Hydrolase"/>
    <property type="match status" value="1"/>
</dbReference>
<protein>
    <submittedName>
        <fullName evidence="8">E1-E2 ATPase</fullName>
        <ecNumber evidence="8">3.6.3.6</ecNumber>
    </submittedName>
</protein>
<dbReference type="InterPro" id="IPR036412">
    <property type="entry name" value="HAD-like_sf"/>
</dbReference>
<dbReference type="InterPro" id="IPR044492">
    <property type="entry name" value="P_typ_ATPase_HD_dom"/>
</dbReference>
<evidence type="ECO:0000256" key="5">
    <source>
        <dbReference type="ARBA" id="ARBA00023136"/>
    </source>
</evidence>
<dbReference type="NCBIfam" id="TIGR01494">
    <property type="entry name" value="ATPase_P-type"/>
    <property type="match status" value="2"/>
</dbReference>
<dbReference type="Gene3D" id="1.20.1110.10">
    <property type="entry name" value="Calcium-transporting ATPase, transmembrane domain"/>
    <property type="match status" value="1"/>
</dbReference>
<gene>
    <name evidence="8" type="primary">yfgQ</name>
    <name evidence="8" type="ORF">HMPREF8571_1746</name>
</gene>
<organism evidence="8 9">
    <name type="scientific">Streptococcus mitis ATCC 6249</name>
    <dbReference type="NCBI Taxonomy" id="864567"/>
    <lineage>
        <taxon>Bacteria</taxon>
        <taxon>Bacillati</taxon>
        <taxon>Bacillota</taxon>
        <taxon>Bacilli</taxon>
        <taxon>Lactobacillales</taxon>
        <taxon>Streptococcaceae</taxon>
        <taxon>Streptococcus</taxon>
        <taxon>Streptococcus mitis group</taxon>
    </lineage>
</organism>
<dbReference type="SFLD" id="SFLDS00003">
    <property type="entry name" value="Haloacid_Dehalogenase"/>
    <property type="match status" value="1"/>
</dbReference>
<keyword evidence="8" id="KW-0378">Hydrolase</keyword>
<dbReference type="InterPro" id="IPR001757">
    <property type="entry name" value="P_typ_ATPase"/>
</dbReference>
<evidence type="ECO:0000313" key="9">
    <source>
        <dbReference type="Proteomes" id="UP000003823"/>
    </source>
</evidence>
<dbReference type="PANTHER" id="PTHR42861">
    <property type="entry name" value="CALCIUM-TRANSPORTING ATPASE"/>
    <property type="match status" value="1"/>
</dbReference>